<name>D4ZB24_SHEVD</name>
<dbReference type="RefSeq" id="WP_013052515.1">
    <property type="nucleotide sequence ID" value="NC_014012.1"/>
</dbReference>
<proteinExistence type="predicted"/>
<dbReference type="STRING" id="637905.SVI_3248"/>
<protein>
    <submittedName>
        <fullName evidence="1">Uncharacterized protein</fullName>
    </submittedName>
</protein>
<dbReference type="Proteomes" id="UP000002350">
    <property type="component" value="Chromosome"/>
</dbReference>
<dbReference type="KEGG" id="svo:SVI_3248"/>
<dbReference type="AlphaFoldDB" id="D4ZB24"/>
<accession>D4ZB24</accession>
<dbReference type="EMBL" id="AP011177">
    <property type="protein sequence ID" value="BAJ03219.1"/>
    <property type="molecule type" value="Genomic_DNA"/>
</dbReference>
<sequence>MNKNEITPIVARIMLFGPVLADEIGRGDDKVLLVFDANDYLPFAGI</sequence>
<keyword evidence="2" id="KW-1185">Reference proteome</keyword>
<gene>
    <name evidence="1" type="ordered locus">SVI_3248</name>
</gene>
<evidence type="ECO:0000313" key="2">
    <source>
        <dbReference type="Proteomes" id="UP000002350"/>
    </source>
</evidence>
<evidence type="ECO:0000313" key="1">
    <source>
        <dbReference type="EMBL" id="BAJ03219.1"/>
    </source>
</evidence>
<organism evidence="1 2">
    <name type="scientific">Shewanella violacea (strain JCM 10179 / CIP 106290 / LMG 19151 / DSS12)</name>
    <dbReference type="NCBI Taxonomy" id="637905"/>
    <lineage>
        <taxon>Bacteria</taxon>
        <taxon>Pseudomonadati</taxon>
        <taxon>Pseudomonadota</taxon>
        <taxon>Gammaproteobacteria</taxon>
        <taxon>Alteromonadales</taxon>
        <taxon>Shewanellaceae</taxon>
        <taxon>Shewanella</taxon>
    </lineage>
</organism>
<dbReference type="HOGENOM" id="CLU_3188967_0_0_6"/>
<reference evidence="2" key="1">
    <citation type="journal article" date="2010" name="Mol. Biosyst.">
        <title>Complete genome sequence and comparative analysis of Shewanella violacea, a psychrophilic and piezophilic bacterium from deep sea floor sediments.</title>
        <authorList>
            <person name="Aono E."/>
            <person name="Baba T."/>
            <person name="Ara T."/>
            <person name="Nishi T."/>
            <person name="Nakamichi T."/>
            <person name="Inamoto E."/>
            <person name="Toyonaga H."/>
            <person name="Hasegawa M."/>
            <person name="Takai Y."/>
            <person name="Okumura Y."/>
            <person name="Baba M."/>
            <person name="Tomita M."/>
            <person name="Kato C."/>
            <person name="Oshima T."/>
            <person name="Nakasone K."/>
            <person name="Mori H."/>
        </authorList>
    </citation>
    <scope>NUCLEOTIDE SEQUENCE [LARGE SCALE GENOMIC DNA]</scope>
    <source>
        <strain evidence="2">JCM 10179 / CIP 106290 / LMG 19151 / DSS12</strain>
    </source>
</reference>